<comment type="catalytic activity">
    <reaction evidence="21">
        <text>DNA(n) + a 2'-deoxyribonucleoside 5'-triphosphate = DNA(n+1) + diphosphate</text>
        <dbReference type="Rhea" id="RHEA:22508"/>
        <dbReference type="Rhea" id="RHEA-COMP:17339"/>
        <dbReference type="Rhea" id="RHEA-COMP:17340"/>
        <dbReference type="ChEBI" id="CHEBI:33019"/>
        <dbReference type="ChEBI" id="CHEBI:61560"/>
        <dbReference type="ChEBI" id="CHEBI:173112"/>
        <dbReference type="EC" id="2.7.7.7"/>
    </reaction>
</comment>
<dbReference type="SUPFAM" id="SSF47802">
    <property type="entry name" value="DNA polymerase beta, N-terminal domain-like"/>
    <property type="match status" value="1"/>
</dbReference>
<evidence type="ECO:0000256" key="18">
    <source>
        <dbReference type="ARBA" id="ARBA00044632"/>
    </source>
</evidence>
<dbReference type="InterPro" id="IPR037160">
    <property type="entry name" value="DNA_Pol_thumb_sf"/>
</dbReference>
<dbReference type="SUPFAM" id="SSF81301">
    <property type="entry name" value="Nucleotidyltransferase"/>
    <property type="match status" value="1"/>
</dbReference>
<evidence type="ECO:0000259" key="23">
    <source>
        <dbReference type="SMART" id="SM00481"/>
    </source>
</evidence>
<evidence type="ECO:0000256" key="17">
    <source>
        <dbReference type="ARBA" id="ARBA00035726"/>
    </source>
</evidence>
<dbReference type="GO" id="GO:0042578">
    <property type="term" value="F:phosphoric ester hydrolase activity"/>
    <property type="evidence" value="ECO:0007669"/>
    <property type="project" value="TreeGrafter"/>
</dbReference>
<keyword evidence="11" id="KW-0227">DNA damage</keyword>
<dbReference type="GO" id="GO:0008270">
    <property type="term" value="F:zinc ion binding"/>
    <property type="evidence" value="ECO:0007669"/>
    <property type="project" value="TreeGrafter"/>
</dbReference>
<dbReference type="InterPro" id="IPR010996">
    <property type="entry name" value="HHH_MUS81"/>
</dbReference>
<evidence type="ECO:0000256" key="14">
    <source>
        <dbReference type="ARBA" id="ARBA00023053"/>
    </source>
</evidence>
<comment type="cofactor">
    <cofactor evidence="1">
        <name>Mg(2+)</name>
        <dbReference type="ChEBI" id="CHEBI:18420"/>
    </cofactor>
</comment>
<comment type="function">
    <text evidence="20">Repair polymerase that plays a key role in base-excision repair. During this process, the damaged base is excised by specific DNA glycosylases, the DNA backbone is nicked at the abasic site by an apurinic/apyrimidic (AP) endonuclease, and POLB removes 5'-deoxyribose-phosphate from the preincised AP site acting as a 5'-deoxyribose-phosphate lyase (5'-dRP lyase); through its DNA polymerase activity, it adds one nucleotide to the 3' end of the arising single-nucleotide gap. Conducts 'gap-filling' DNA synthesis in a stepwise distributive fashion rather than in a processive fashion as for other DNA polymerases. It is also able to cleave sugar-phosphate bonds 3' to an intact AP site, acting as an AP lyase.</text>
</comment>
<dbReference type="Gene3D" id="1.10.150.110">
    <property type="entry name" value="DNA polymerase beta, N-terminal domain-like"/>
    <property type="match status" value="1"/>
</dbReference>
<dbReference type="Gene3D" id="3.30.460.10">
    <property type="entry name" value="Beta Polymerase, domain 2"/>
    <property type="match status" value="1"/>
</dbReference>
<dbReference type="Pfam" id="PF14791">
    <property type="entry name" value="DNA_pol_B_thumb"/>
    <property type="match status" value="1"/>
</dbReference>
<protein>
    <recommendedName>
        <fullName evidence="5">DNA polymerase beta</fullName>
        <ecNumber evidence="3">2.7.7.7</ecNumber>
        <ecNumber evidence="4">4.2.99.18</ecNumber>
    </recommendedName>
    <alternativeName>
        <fullName evidence="16">5'-deoxyribose-phosphate lyase</fullName>
    </alternativeName>
    <alternativeName>
        <fullName evidence="17">AP lyase</fullName>
    </alternativeName>
</protein>
<evidence type="ECO:0000256" key="15">
    <source>
        <dbReference type="ARBA" id="ARBA00023204"/>
    </source>
</evidence>
<dbReference type="SUPFAM" id="SSF89550">
    <property type="entry name" value="PHP domain-like"/>
    <property type="match status" value="1"/>
</dbReference>
<keyword evidence="6" id="KW-0488">Methylation</keyword>
<dbReference type="InterPro" id="IPR029398">
    <property type="entry name" value="PolB_thumb"/>
</dbReference>
<evidence type="ECO:0000313" key="25">
    <source>
        <dbReference type="EMBL" id="APF17490.1"/>
    </source>
</evidence>
<gene>
    <name evidence="25" type="ORF">Cabys_739</name>
    <name evidence="26" type="ORF">Calab_1976</name>
</gene>
<dbReference type="HOGENOM" id="CLU_017729_1_0_0"/>
<dbReference type="GO" id="GO:0140078">
    <property type="term" value="F:class I DNA-(apurinic or apyrimidinic site) endonuclease activity"/>
    <property type="evidence" value="ECO:0007669"/>
    <property type="project" value="UniProtKB-EC"/>
</dbReference>
<dbReference type="InterPro" id="IPR002054">
    <property type="entry name" value="DNA-dir_DNA_pol_X"/>
</dbReference>
<dbReference type="InParanoid" id="H1XUA0"/>
<evidence type="ECO:0000313" key="28">
    <source>
        <dbReference type="Proteomes" id="UP000183868"/>
    </source>
</evidence>
<reference evidence="26 27" key="1">
    <citation type="submission" date="2011-09" db="EMBL/GenBank/DDBJ databases">
        <title>The permanent draft genome of Caldithrix abyssi DSM 13497.</title>
        <authorList>
            <consortium name="US DOE Joint Genome Institute (JGI-PGF)"/>
            <person name="Lucas S."/>
            <person name="Han J."/>
            <person name="Lapidus A."/>
            <person name="Bruce D."/>
            <person name="Goodwin L."/>
            <person name="Pitluck S."/>
            <person name="Peters L."/>
            <person name="Kyrpides N."/>
            <person name="Mavromatis K."/>
            <person name="Ivanova N."/>
            <person name="Mikhailova N."/>
            <person name="Chertkov O."/>
            <person name="Detter J.C."/>
            <person name="Tapia R."/>
            <person name="Han C."/>
            <person name="Land M."/>
            <person name="Hauser L."/>
            <person name="Markowitz V."/>
            <person name="Cheng J.-F."/>
            <person name="Hugenholtz P."/>
            <person name="Woyke T."/>
            <person name="Wu D."/>
            <person name="Spring S."/>
            <person name="Brambilla E."/>
            <person name="Klenk H.-P."/>
            <person name="Eisen J.A."/>
        </authorList>
    </citation>
    <scope>NUCLEOTIDE SEQUENCE [LARGE SCALE GENOMIC DNA]</scope>
    <source>
        <strain evidence="26 27">DSM 13497</strain>
    </source>
</reference>
<evidence type="ECO:0000256" key="2">
    <source>
        <dbReference type="ARBA" id="ARBA00004496"/>
    </source>
</evidence>
<dbReference type="CDD" id="cd07436">
    <property type="entry name" value="PHP_PolX"/>
    <property type="match status" value="1"/>
</dbReference>
<dbReference type="InterPro" id="IPR043519">
    <property type="entry name" value="NT_sf"/>
</dbReference>
<dbReference type="PIRSF" id="PIRSF005047">
    <property type="entry name" value="UCP005047_YshC"/>
    <property type="match status" value="1"/>
</dbReference>
<sequence length="578" mass="65490">MDKKEIVKILEEIGRLLEIKGENPFKARAYYNAARRIEVLQEDLTRLVEEGRLKELKGVGDALAQKIETLVKTGRLPYYEELKASVPQGLLEMLKIPGMGPKKVKTVYEKLEITTIGELEYACHENRLRDLPGFGLKTQQKILKGIELRKKYTERFHLPVALEEAAKIKRYMEAHPAAQKIEIAGSLRRRKETIKDIDLLIACRQQDREALVKHFVSYSEVDAITNQGHTKASVVLKSGLACDLRLVEEGQFPFALQYFTGSAAHNTALRHRARVQKLTLNEYGLFPENAEQSIPCASESDVYRHLGLAFIPPELREDFGEIEAAEKGALPQLIEKKDLKGLFHVHTTYSDGASSIEEMARRAMELGFDYIGICDHSKAAYYANGLSEERIKMQHQEIERLNEMLDPFVILKGIEVDILPDGTLDYSDDVLETFDFVIASVHSSFNLEEEAMTERICRALRHPLVNMLGHPTGRLLLGREPYAVNMDKVLEVAARFNKVIEINANPYRLDLDWRQGIKAAKMGIKVAVNPDAHSLDGLNDFEYGLAIARKSWFTASEVLNSYSVEKLKSFFKAQQNAM</sequence>
<evidence type="ECO:0000256" key="4">
    <source>
        <dbReference type="ARBA" id="ARBA00012720"/>
    </source>
</evidence>
<keyword evidence="27" id="KW-1185">Reference proteome</keyword>
<feature type="domain" description="DNA-directed DNA polymerase X" evidence="24">
    <location>
        <begin position="1"/>
        <end position="317"/>
    </location>
</feature>
<dbReference type="Gene3D" id="3.30.210.10">
    <property type="entry name" value="DNA polymerase, thumb domain"/>
    <property type="match status" value="1"/>
</dbReference>
<feature type="domain" description="Helix-hairpin-helix DNA-binding motif class 1" evidence="22">
    <location>
        <begin position="126"/>
        <end position="145"/>
    </location>
</feature>
<dbReference type="Pfam" id="PF14716">
    <property type="entry name" value="HHH_8"/>
    <property type="match status" value="1"/>
</dbReference>
<dbReference type="FunFam" id="3.20.20.140:FF:000047">
    <property type="entry name" value="PHP domain-containing protein"/>
    <property type="match status" value="1"/>
</dbReference>
<evidence type="ECO:0000256" key="16">
    <source>
        <dbReference type="ARBA" id="ARBA00035717"/>
    </source>
</evidence>
<evidence type="ECO:0000259" key="22">
    <source>
        <dbReference type="SMART" id="SM00278"/>
    </source>
</evidence>
<evidence type="ECO:0000256" key="13">
    <source>
        <dbReference type="ARBA" id="ARBA00022932"/>
    </source>
</evidence>
<keyword evidence="10" id="KW-0235">DNA replication</keyword>
<dbReference type="STRING" id="880073.Cabys_739"/>
<evidence type="ECO:0000256" key="8">
    <source>
        <dbReference type="ARBA" id="ARBA00022679"/>
    </source>
</evidence>
<dbReference type="AlphaFoldDB" id="H1XUA0"/>
<evidence type="ECO:0000313" key="26">
    <source>
        <dbReference type="EMBL" id="EHO41590.1"/>
    </source>
</evidence>
<feature type="domain" description="Polymerase/histidinol phosphatase N-terminal" evidence="23">
    <location>
        <begin position="341"/>
        <end position="420"/>
    </location>
</feature>
<name>H1XUA0_CALAY</name>
<dbReference type="Proteomes" id="UP000183868">
    <property type="component" value="Chromosome"/>
</dbReference>
<evidence type="ECO:0000256" key="21">
    <source>
        <dbReference type="ARBA" id="ARBA00049244"/>
    </source>
</evidence>
<dbReference type="InterPro" id="IPR027421">
    <property type="entry name" value="DNA_pol_lamdba_lyase_dom_sf"/>
</dbReference>
<accession>H1XUA0</accession>
<dbReference type="GO" id="GO:0003677">
    <property type="term" value="F:DNA binding"/>
    <property type="evidence" value="ECO:0007669"/>
    <property type="project" value="InterPro"/>
</dbReference>
<dbReference type="Proteomes" id="UP000004671">
    <property type="component" value="Chromosome"/>
</dbReference>
<keyword evidence="14" id="KW-0915">Sodium</keyword>
<keyword evidence="13" id="KW-0239">DNA-directed DNA polymerase</keyword>
<dbReference type="InterPro" id="IPR002008">
    <property type="entry name" value="DNA_pol_X_beta-like"/>
</dbReference>
<dbReference type="RefSeq" id="WP_006928754.1">
    <property type="nucleotide sequence ID" value="NZ_CM001402.1"/>
</dbReference>
<dbReference type="EMBL" id="CP018099">
    <property type="protein sequence ID" value="APF17490.1"/>
    <property type="molecule type" value="Genomic_DNA"/>
</dbReference>
<dbReference type="eggNOG" id="COG1387">
    <property type="taxonomic scope" value="Bacteria"/>
</dbReference>
<evidence type="ECO:0000259" key="24">
    <source>
        <dbReference type="SMART" id="SM00483"/>
    </source>
</evidence>
<keyword evidence="15" id="KW-0234">DNA repair</keyword>
<evidence type="ECO:0000256" key="9">
    <source>
        <dbReference type="ARBA" id="ARBA00022695"/>
    </source>
</evidence>
<dbReference type="InterPro" id="IPR050243">
    <property type="entry name" value="PHP_phosphatase"/>
</dbReference>
<evidence type="ECO:0000256" key="20">
    <source>
        <dbReference type="ARBA" id="ARBA00045548"/>
    </source>
</evidence>
<comment type="catalytic activity">
    <reaction evidence="19">
        <text>a 5'-end 2'-deoxyribose-2'-deoxyribonucleotide-DNA = (2E,4S)-4-hydroxypenten-2-al-5-phosphate + a 5'-end 5'-phospho-2'-deoxyribonucleoside-DNA + H(+)</text>
        <dbReference type="Rhea" id="RHEA:76255"/>
        <dbReference type="Rhea" id="RHEA-COMP:13180"/>
        <dbReference type="Rhea" id="RHEA-COMP:18657"/>
        <dbReference type="ChEBI" id="CHEBI:15378"/>
        <dbReference type="ChEBI" id="CHEBI:136412"/>
        <dbReference type="ChEBI" id="CHEBI:195194"/>
        <dbReference type="ChEBI" id="CHEBI:195195"/>
    </reaction>
</comment>
<comment type="subcellular location">
    <subcellularLocation>
        <location evidence="2">Cytoplasm</location>
    </subcellularLocation>
</comment>
<evidence type="ECO:0000256" key="11">
    <source>
        <dbReference type="ARBA" id="ARBA00022763"/>
    </source>
</evidence>
<dbReference type="PRINTS" id="PR00870">
    <property type="entry name" value="DNAPOLXBETA"/>
</dbReference>
<dbReference type="Gene3D" id="3.20.20.140">
    <property type="entry name" value="Metal-dependent hydrolases"/>
    <property type="match status" value="1"/>
</dbReference>
<reference evidence="25 28" key="2">
    <citation type="submission" date="2016-11" db="EMBL/GenBank/DDBJ databases">
        <title>Genomic analysis of Caldithrix abyssi and proposal of a novel bacterial phylum Caldithrichaeota.</title>
        <authorList>
            <person name="Kublanov I."/>
            <person name="Sigalova O."/>
            <person name="Gavrilov S."/>
            <person name="Lebedinsky A."/>
            <person name="Ivanova N."/>
            <person name="Daum C."/>
            <person name="Reddy T."/>
            <person name="Klenk H.P."/>
            <person name="Goker M."/>
            <person name="Reva O."/>
            <person name="Miroshnichenko M."/>
            <person name="Kyprides N."/>
            <person name="Woyke T."/>
            <person name="Gelfand M."/>
        </authorList>
    </citation>
    <scope>NUCLEOTIDE SEQUENCE [LARGE SCALE GENOMIC DNA]</scope>
    <source>
        <strain evidence="25 28">LF13</strain>
    </source>
</reference>
<dbReference type="SMART" id="SM00483">
    <property type="entry name" value="POLXc"/>
    <property type="match status" value="1"/>
</dbReference>
<feature type="domain" description="Helix-hairpin-helix DNA-binding motif class 1" evidence="22">
    <location>
        <begin position="51"/>
        <end position="70"/>
    </location>
</feature>
<evidence type="ECO:0000256" key="1">
    <source>
        <dbReference type="ARBA" id="ARBA00001946"/>
    </source>
</evidence>
<dbReference type="OrthoDB" id="9808747at2"/>
<dbReference type="Pfam" id="PF14520">
    <property type="entry name" value="HHH_5"/>
    <property type="match status" value="1"/>
</dbReference>
<evidence type="ECO:0000256" key="7">
    <source>
        <dbReference type="ARBA" id="ARBA00022634"/>
    </source>
</evidence>
<dbReference type="Pfam" id="PF02811">
    <property type="entry name" value="PHP"/>
    <property type="match status" value="1"/>
</dbReference>
<dbReference type="PANTHER" id="PTHR36928:SF1">
    <property type="entry name" value="PHOSPHATASE YCDX-RELATED"/>
    <property type="match status" value="1"/>
</dbReference>
<dbReference type="CDD" id="cd00141">
    <property type="entry name" value="NT_POLXc"/>
    <property type="match status" value="1"/>
</dbReference>
<dbReference type="EC" id="4.2.99.18" evidence="4"/>
<keyword evidence="8" id="KW-0808">Transferase</keyword>
<dbReference type="Gene3D" id="1.10.150.20">
    <property type="entry name" value="5' to 3' exonuclease, C-terminal subdomain"/>
    <property type="match status" value="1"/>
</dbReference>
<dbReference type="InterPro" id="IPR022311">
    <property type="entry name" value="PolX-like"/>
</dbReference>
<dbReference type="SMART" id="SM00481">
    <property type="entry name" value="POLIIIAc"/>
    <property type="match status" value="1"/>
</dbReference>
<comment type="catalytic activity">
    <reaction evidence="18">
        <text>2'-deoxyribonucleotide-(2'-deoxyribose 5'-phosphate)-2'-deoxyribonucleotide-DNA = a 3'-end 2'-deoxyribonucleotide-(2,3-dehydro-2,3-deoxyribose 5'-phosphate)-DNA + a 5'-end 5'-phospho-2'-deoxyribonucleoside-DNA + H(+)</text>
        <dbReference type="Rhea" id="RHEA:66592"/>
        <dbReference type="Rhea" id="RHEA-COMP:13180"/>
        <dbReference type="Rhea" id="RHEA-COMP:16897"/>
        <dbReference type="Rhea" id="RHEA-COMP:17067"/>
        <dbReference type="ChEBI" id="CHEBI:15378"/>
        <dbReference type="ChEBI" id="CHEBI:136412"/>
        <dbReference type="ChEBI" id="CHEBI:157695"/>
        <dbReference type="ChEBI" id="CHEBI:167181"/>
        <dbReference type="EC" id="4.2.99.18"/>
    </reaction>
</comment>
<dbReference type="GO" id="GO:0003887">
    <property type="term" value="F:DNA-directed DNA polymerase activity"/>
    <property type="evidence" value="ECO:0007669"/>
    <property type="project" value="UniProtKB-KW"/>
</dbReference>
<dbReference type="SMART" id="SM00278">
    <property type="entry name" value="HhH1"/>
    <property type="match status" value="3"/>
</dbReference>
<evidence type="ECO:0000256" key="5">
    <source>
        <dbReference type="ARBA" id="ARBA00020020"/>
    </source>
</evidence>
<dbReference type="GO" id="GO:0006281">
    <property type="term" value="P:DNA repair"/>
    <property type="evidence" value="ECO:0007669"/>
    <property type="project" value="UniProtKB-KW"/>
</dbReference>
<keyword evidence="7" id="KW-0237">DNA synthesis</keyword>
<dbReference type="GO" id="GO:0005829">
    <property type="term" value="C:cytosol"/>
    <property type="evidence" value="ECO:0007669"/>
    <property type="project" value="TreeGrafter"/>
</dbReference>
<organism evidence="26 27">
    <name type="scientific">Caldithrix abyssi DSM 13497</name>
    <dbReference type="NCBI Taxonomy" id="880073"/>
    <lineage>
        <taxon>Bacteria</taxon>
        <taxon>Pseudomonadati</taxon>
        <taxon>Calditrichota</taxon>
        <taxon>Calditrichia</taxon>
        <taxon>Calditrichales</taxon>
        <taxon>Calditrichaceae</taxon>
        <taxon>Caldithrix</taxon>
    </lineage>
</organism>
<dbReference type="InterPro" id="IPR003141">
    <property type="entry name" value="Pol/His_phosphatase_N"/>
</dbReference>
<keyword evidence="12" id="KW-0832">Ubl conjugation</keyword>
<dbReference type="InterPro" id="IPR003583">
    <property type="entry name" value="Hlx-hairpin-Hlx_DNA-bd_motif"/>
</dbReference>
<evidence type="ECO:0000313" key="27">
    <source>
        <dbReference type="Proteomes" id="UP000004671"/>
    </source>
</evidence>
<dbReference type="PaxDb" id="880073-Calab_1976"/>
<dbReference type="KEGG" id="caby:Cabys_739"/>
<evidence type="ECO:0000256" key="6">
    <source>
        <dbReference type="ARBA" id="ARBA00022481"/>
    </source>
</evidence>
<evidence type="ECO:0000256" key="12">
    <source>
        <dbReference type="ARBA" id="ARBA00022843"/>
    </source>
</evidence>
<dbReference type="NCBIfam" id="NF006375">
    <property type="entry name" value="PRK08609.1"/>
    <property type="match status" value="1"/>
</dbReference>
<evidence type="ECO:0000256" key="3">
    <source>
        <dbReference type="ARBA" id="ARBA00012417"/>
    </source>
</evidence>
<dbReference type="InterPro" id="IPR004013">
    <property type="entry name" value="PHP_dom"/>
</dbReference>
<dbReference type="InterPro" id="IPR047967">
    <property type="entry name" value="PolX_PHP"/>
</dbReference>
<dbReference type="InterPro" id="IPR016195">
    <property type="entry name" value="Pol/histidinol_Pase-like"/>
</dbReference>
<dbReference type="EC" id="2.7.7.7" evidence="3"/>
<evidence type="ECO:0000256" key="10">
    <source>
        <dbReference type="ARBA" id="ARBA00022705"/>
    </source>
</evidence>
<feature type="domain" description="Helix-hairpin-helix DNA-binding motif class 1" evidence="22">
    <location>
        <begin position="91"/>
        <end position="110"/>
    </location>
</feature>
<keyword evidence="9" id="KW-0548">Nucleotidyltransferase</keyword>
<proteinExistence type="predicted"/>
<evidence type="ECO:0000256" key="19">
    <source>
        <dbReference type="ARBA" id="ARBA00044678"/>
    </source>
</evidence>
<dbReference type="EMBL" id="CM001402">
    <property type="protein sequence ID" value="EHO41590.1"/>
    <property type="molecule type" value="Genomic_DNA"/>
</dbReference>
<dbReference type="PANTHER" id="PTHR36928">
    <property type="entry name" value="PHOSPHATASE YCDX-RELATED"/>
    <property type="match status" value="1"/>
</dbReference>